<dbReference type="Proteomes" id="UP000887159">
    <property type="component" value="Unassembled WGS sequence"/>
</dbReference>
<comment type="caution">
    <text evidence="1">The sequence shown here is derived from an EMBL/GenBank/DDBJ whole genome shotgun (WGS) entry which is preliminary data.</text>
</comment>
<evidence type="ECO:0000313" key="1">
    <source>
        <dbReference type="EMBL" id="GFY35583.1"/>
    </source>
</evidence>
<accession>A0A8X7BLJ1</accession>
<keyword evidence="2" id="KW-1185">Reference proteome</keyword>
<gene>
    <name evidence="1" type="primary">NCL1_58129</name>
    <name evidence="1" type="ORF">TNCV_196831</name>
</gene>
<sequence length="79" mass="9206">MTVYKCIVPLRHGGTLNSRRAASPLMWLVKGEDRWETPGHPQVFLPLNWSGTEQNRTVICMELKTKANDRRKNDSLWLR</sequence>
<protein>
    <submittedName>
        <fullName evidence="1">Uncharacterized protein</fullName>
    </submittedName>
</protein>
<evidence type="ECO:0000313" key="2">
    <source>
        <dbReference type="Proteomes" id="UP000887159"/>
    </source>
</evidence>
<dbReference type="AlphaFoldDB" id="A0A8X7BLJ1"/>
<proteinExistence type="predicted"/>
<organism evidence="1 2">
    <name type="scientific">Trichonephila clavipes</name>
    <name type="common">Golden silk orbweaver</name>
    <name type="synonym">Nephila clavipes</name>
    <dbReference type="NCBI Taxonomy" id="2585209"/>
    <lineage>
        <taxon>Eukaryota</taxon>
        <taxon>Metazoa</taxon>
        <taxon>Ecdysozoa</taxon>
        <taxon>Arthropoda</taxon>
        <taxon>Chelicerata</taxon>
        <taxon>Arachnida</taxon>
        <taxon>Araneae</taxon>
        <taxon>Araneomorphae</taxon>
        <taxon>Entelegynae</taxon>
        <taxon>Araneoidea</taxon>
        <taxon>Nephilidae</taxon>
        <taxon>Trichonephila</taxon>
    </lineage>
</organism>
<dbReference type="EMBL" id="BMAU01021432">
    <property type="protein sequence ID" value="GFY35583.1"/>
    <property type="molecule type" value="Genomic_DNA"/>
</dbReference>
<name>A0A8X7BLJ1_TRICX</name>
<reference evidence="1" key="1">
    <citation type="submission" date="2020-08" db="EMBL/GenBank/DDBJ databases">
        <title>Multicomponent nature underlies the extraordinary mechanical properties of spider dragline silk.</title>
        <authorList>
            <person name="Kono N."/>
            <person name="Nakamura H."/>
            <person name="Mori M."/>
            <person name="Yoshida Y."/>
            <person name="Ohtoshi R."/>
            <person name="Malay A.D."/>
            <person name="Moran D.A.P."/>
            <person name="Tomita M."/>
            <person name="Numata K."/>
            <person name="Arakawa K."/>
        </authorList>
    </citation>
    <scope>NUCLEOTIDE SEQUENCE</scope>
</reference>